<dbReference type="PROSITE" id="PS51384">
    <property type="entry name" value="FAD_FR"/>
    <property type="match status" value="1"/>
</dbReference>
<keyword evidence="4" id="KW-0001">2Fe-2S</keyword>
<dbReference type="InterPro" id="IPR054582">
    <property type="entry name" value="DmmA-like_N"/>
</dbReference>
<dbReference type="CDD" id="cd06185">
    <property type="entry name" value="PDR_like"/>
    <property type="match status" value="1"/>
</dbReference>
<organism evidence="11 12">
    <name type="scientific">Marinobacterium stanieri</name>
    <dbReference type="NCBI Taxonomy" id="49186"/>
    <lineage>
        <taxon>Bacteria</taxon>
        <taxon>Pseudomonadati</taxon>
        <taxon>Pseudomonadota</taxon>
        <taxon>Gammaproteobacteria</taxon>
        <taxon>Oceanospirillales</taxon>
        <taxon>Oceanospirillaceae</taxon>
        <taxon>Marinobacterium</taxon>
    </lineage>
</organism>
<name>A0A1N6SFA9_9GAMM</name>
<sequence>MTTNIDNTLIQATVTRRDDHTDDIAVFELAAADGSALPVFEAGAHIDVVVGPELIRQYSLSNAPGATSYRLGILNDPDSRGGSRQIHAELKAGAEVQISAPRNHFPLAMDAEHSLLIGGGIGITPMIAMAYALKAAGKSFELHYCSRSQSKAAFLEELEREFGDSLTLHFDDAGEASRIDPKALAAARPGTHLYVCGPSGFMDWVIEQGKAAGLPDSQIHFEYFNAEVDISGEAFEVYAETSDVTVQVGPNESIAAALKAAGVRVQMSCEEGVCGTCICDVSEGTPDHRDHFLTDEEKEDNDQIALCCSRAKSSRLVVDI</sequence>
<dbReference type="Gene3D" id="2.40.30.10">
    <property type="entry name" value="Translation factors"/>
    <property type="match status" value="1"/>
</dbReference>
<evidence type="ECO:0000259" key="10">
    <source>
        <dbReference type="PROSITE" id="PS51384"/>
    </source>
</evidence>
<evidence type="ECO:0000256" key="4">
    <source>
        <dbReference type="ARBA" id="ARBA00022714"/>
    </source>
</evidence>
<keyword evidence="7" id="KW-0408">Iron</keyword>
<dbReference type="eggNOG" id="COG1018">
    <property type="taxonomic scope" value="Bacteria"/>
</dbReference>
<evidence type="ECO:0000256" key="2">
    <source>
        <dbReference type="ARBA" id="ARBA00022630"/>
    </source>
</evidence>
<evidence type="ECO:0000313" key="12">
    <source>
        <dbReference type="Proteomes" id="UP000186895"/>
    </source>
</evidence>
<proteinExistence type="predicted"/>
<evidence type="ECO:0000256" key="5">
    <source>
        <dbReference type="ARBA" id="ARBA00022723"/>
    </source>
</evidence>
<keyword evidence="6" id="KW-0560">Oxidoreductase</keyword>
<dbReference type="InterPro" id="IPR017927">
    <property type="entry name" value="FAD-bd_FR_type"/>
</dbReference>
<feature type="domain" description="2Fe-2S ferredoxin-type" evidence="9">
    <location>
        <begin position="235"/>
        <end position="320"/>
    </location>
</feature>
<dbReference type="GO" id="GO:0008168">
    <property type="term" value="F:methyltransferase activity"/>
    <property type="evidence" value="ECO:0007669"/>
    <property type="project" value="UniProtKB-KW"/>
</dbReference>
<keyword evidence="12" id="KW-1185">Reference proteome</keyword>
<dbReference type="GO" id="GO:0016491">
    <property type="term" value="F:oxidoreductase activity"/>
    <property type="evidence" value="ECO:0007669"/>
    <property type="project" value="UniProtKB-KW"/>
</dbReference>
<keyword evidence="5" id="KW-0479">Metal-binding</keyword>
<evidence type="ECO:0000259" key="9">
    <source>
        <dbReference type="PROSITE" id="PS51085"/>
    </source>
</evidence>
<dbReference type="Pfam" id="PF00111">
    <property type="entry name" value="Fer2"/>
    <property type="match status" value="1"/>
</dbReference>
<keyword evidence="2" id="KW-0285">Flavoprotein</keyword>
<dbReference type="GO" id="GO:0032259">
    <property type="term" value="P:methylation"/>
    <property type="evidence" value="ECO:0007669"/>
    <property type="project" value="UniProtKB-KW"/>
</dbReference>
<dbReference type="GO" id="GO:0051537">
    <property type="term" value="F:2 iron, 2 sulfur cluster binding"/>
    <property type="evidence" value="ECO:0007669"/>
    <property type="project" value="UniProtKB-KW"/>
</dbReference>
<evidence type="ECO:0000256" key="7">
    <source>
        <dbReference type="ARBA" id="ARBA00023004"/>
    </source>
</evidence>
<dbReference type="Gene3D" id="3.10.20.30">
    <property type="match status" value="1"/>
</dbReference>
<dbReference type="InterPro" id="IPR001041">
    <property type="entry name" value="2Fe-2S_ferredoxin-type"/>
</dbReference>
<keyword evidence="11" id="KW-0808">Transferase</keyword>
<dbReference type="STRING" id="49186.SAMN05421647_104227"/>
<accession>A0A1N6SFA9</accession>
<dbReference type="EMBL" id="FTMN01000004">
    <property type="protein sequence ID" value="SIQ39636.1"/>
    <property type="molecule type" value="Genomic_DNA"/>
</dbReference>
<dbReference type="InterPro" id="IPR017938">
    <property type="entry name" value="Riboflavin_synthase-like_b-brl"/>
</dbReference>
<dbReference type="InterPro" id="IPR006058">
    <property type="entry name" value="2Fe2S_fd_BS"/>
</dbReference>
<protein>
    <submittedName>
        <fullName evidence="11">Vanillate O-demethylase ferredoxin subunit</fullName>
    </submittedName>
</protein>
<reference evidence="11 12" key="1">
    <citation type="submission" date="2017-01" db="EMBL/GenBank/DDBJ databases">
        <authorList>
            <person name="Mah S.A."/>
            <person name="Swanson W.J."/>
            <person name="Moy G.W."/>
            <person name="Vacquier V.D."/>
        </authorList>
    </citation>
    <scope>NUCLEOTIDE SEQUENCE [LARGE SCALE GENOMIC DNA]</scope>
    <source>
        <strain evidence="11 12">DSM 7027</strain>
    </source>
</reference>
<dbReference type="PANTHER" id="PTHR47354:SF1">
    <property type="entry name" value="CARNITINE MONOOXYGENASE REDUCTASE SUBUNIT"/>
    <property type="match status" value="1"/>
</dbReference>
<feature type="domain" description="FAD-binding FR-type" evidence="10">
    <location>
        <begin position="7"/>
        <end position="108"/>
    </location>
</feature>
<dbReference type="PROSITE" id="PS51085">
    <property type="entry name" value="2FE2S_FER_2"/>
    <property type="match status" value="1"/>
</dbReference>
<dbReference type="PRINTS" id="PR00409">
    <property type="entry name" value="PHDIOXRDTASE"/>
</dbReference>
<keyword evidence="3" id="KW-0288">FMN</keyword>
<dbReference type="InterPro" id="IPR050415">
    <property type="entry name" value="MRET"/>
</dbReference>
<gene>
    <name evidence="11" type="ORF">SAMN05421647_104227</name>
</gene>
<dbReference type="Pfam" id="PF22290">
    <property type="entry name" value="DmmA-like_N"/>
    <property type="match status" value="1"/>
</dbReference>
<dbReference type="Gene3D" id="3.40.50.80">
    <property type="entry name" value="Nucleotide-binding domain of ferredoxin-NADP reductase (FNR) module"/>
    <property type="match status" value="1"/>
</dbReference>
<dbReference type="RefSeq" id="WP_076462815.1">
    <property type="nucleotide sequence ID" value="NZ_FTMN01000004.1"/>
</dbReference>
<dbReference type="Proteomes" id="UP000186895">
    <property type="component" value="Unassembled WGS sequence"/>
</dbReference>
<evidence type="ECO:0000256" key="1">
    <source>
        <dbReference type="ARBA" id="ARBA00001917"/>
    </source>
</evidence>
<dbReference type="SUPFAM" id="SSF63380">
    <property type="entry name" value="Riboflavin synthase domain-like"/>
    <property type="match status" value="1"/>
</dbReference>
<dbReference type="SUPFAM" id="SSF54292">
    <property type="entry name" value="2Fe-2S ferredoxin-like"/>
    <property type="match status" value="1"/>
</dbReference>
<evidence type="ECO:0000256" key="8">
    <source>
        <dbReference type="ARBA" id="ARBA00023014"/>
    </source>
</evidence>
<evidence type="ECO:0000256" key="3">
    <source>
        <dbReference type="ARBA" id="ARBA00022643"/>
    </source>
</evidence>
<dbReference type="PROSITE" id="PS00197">
    <property type="entry name" value="2FE2S_FER_1"/>
    <property type="match status" value="1"/>
</dbReference>
<keyword evidence="8" id="KW-0411">Iron-sulfur</keyword>
<keyword evidence="11" id="KW-0489">Methyltransferase</keyword>
<evidence type="ECO:0000256" key="6">
    <source>
        <dbReference type="ARBA" id="ARBA00023002"/>
    </source>
</evidence>
<dbReference type="CDD" id="cd00207">
    <property type="entry name" value="fer2"/>
    <property type="match status" value="1"/>
</dbReference>
<dbReference type="GO" id="GO:0046872">
    <property type="term" value="F:metal ion binding"/>
    <property type="evidence" value="ECO:0007669"/>
    <property type="project" value="UniProtKB-KW"/>
</dbReference>
<dbReference type="SUPFAM" id="SSF52343">
    <property type="entry name" value="Ferredoxin reductase-like, C-terminal NADP-linked domain"/>
    <property type="match status" value="1"/>
</dbReference>
<dbReference type="AlphaFoldDB" id="A0A1N6SFA9"/>
<dbReference type="InterPro" id="IPR036010">
    <property type="entry name" value="2Fe-2S_ferredoxin-like_sf"/>
</dbReference>
<dbReference type="InterPro" id="IPR039261">
    <property type="entry name" value="FNR_nucleotide-bd"/>
</dbReference>
<dbReference type="InterPro" id="IPR012675">
    <property type="entry name" value="Beta-grasp_dom_sf"/>
</dbReference>
<dbReference type="PANTHER" id="PTHR47354">
    <property type="entry name" value="NADH OXIDOREDUCTASE HCR"/>
    <property type="match status" value="1"/>
</dbReference>
<evidence type="ECO:0000313" key="11">
    <source>
        <dbReference type="EMBL" id="SIQ39636.1"/>
    </source>
</evidence>
<comment type="cofactor">
    <cofactor evidence="1">
        <name>FMN</name>
        <dbReference type="ChEBI" id="CHEBI:58210"/>
    </cofactor>
</comment>